<comment type="caution">
    <text evidence="1">The sequence shown here is derived from an EMBL/GenBank/DDBJ whole genome shotgun (WGS) entry which is preliminary data.</text>
</comment>
<evidence type="ECO:0000313" key="2">
    <source>
        <dbReference type="Proteomes" id="UP000236621"/>
    </source>
</evidence>
<organism evidence="1 2">
    <name type="scientific">Tolypocladium capitatum</name>
    <dbReference type="NCBI Taxonomy" id="45235"/>
    <lineage>
        <taxon>Eukaryota</taxon>
        <taxon>Fungi</taxon>
        <taxon>Dikarya</taxon>
        <taxon>Ascomycota</taxon>
        <taxon>Pezizomycotina</taxon>
        <taxon>Sordariomycetes</taxon>
        <taxon>Hypocreomycetidae</taxon>
        <taxon>Hypocreales</taxon>
        <taxon>Ophiocordycipitaceae</taxon>
        <taxon>Tolypocladium</taxon>
    </lineage>
</organism>
<proteinExistence type="predicted"/>
<dbReference type="Proteomes" id="UP000236621">
    <property type="component" value="Unassembled WGS sequence"/>
</dbReference>
<dbReference type="EMBL" id="NRSZ01001167">
    <property type="protein sequence ID" value="PNY22936.1"/>
    <property type="molecule type" value="Genomic_DNA"/>
</dbReference>
<name>A0A2K3Q5R3_9HYPO</name>
<keyword evidence="2" id="KW-1185">Reference proteome</keyword>
<gene>
    <name evidence="1" type="ORF">TCAP_07019</name>
</gene>
<sequence length="69" mass="7903">MGTWAWMQTSWGEATDVKVQRFNDGNYVTFWHGTENGPLARGLCHGDPDAHIQHRPTRELDIRQHLSGD</sequence>
<protein>
    <submittedName>
        <fullName evidence="1">Uncharacterized protein</fullName>
    </submittedName>
</protein>
<dbReference type="AlphaFoldDB" id="A0A2K3Q5R3"/>
<evidence type="ECO:0000313" key="1">
    <source>
        <dbReference type="EMBL" id="PNY22936.1"/>
    </source>
</evidence>
<dbReference type="OrthoDB" id="5427350at2759"/>
<accession>A0A2K3Q5R3</accession>
<reference evidence="1 2" key="1">
    <citation type="submission" date="2017-08" db="EMBL/GenBank/DDBJ databases">
        <title>Harnessing the power of phylogenomics to disentangle the directionality and signatures of interkingdom host jumping in the parasitic fungal genus Tolypocladium.</title>
        <authorList>
            <person name="Quandt C.A."/>
            <person name="Patterson W."/>
            <person name="Spatafora J.W."/>
        </authorList>
    </citation>
    <scope>NUCLEOTIDE SEQUENCE [LARGE SCALE GENOMIC DNA]</scope>
    <source>
        <strain evidence="1 2">CBS 113982</strain>
    </source>
</reference>